<evidence type="ECO:0000256" key="9">
    <source>
        <dbReference type="ARBA" id="ARBA00023242"/>
    </source>
</evidence>
<sequence>MNPRTTTKTTTRESTGCGFVFGFALLAIGLFFLFMNEGNAVRQHTALEEGLALVVEYEPEGKQSFESKLVHMAGRLTTQNDRESPIVVDAEFGIAARGVYLHRIVEMLQWEEVRHDHTYTENGQEKTDTTYSYKKTWSAERIDSDRFEDASYVNPVRWAYTSKKIPAPSVYLQNHRVPPSLLDKIKTRSDVSLGRDNLLQMASILELQFGIKQEIQAIPALKQFNVDHDQFISRRTKWPSDRASIGDMRIRFELSPAAAVSVVAMPFDSELHPYRTKNGESVALLEEGIVDAKTMFENERSNVTTMAWVVRLIGLVIVSLGYYILLQPVVDIAHKFSGVPLLGQFIITIVSRSVEVMSGLLGLSTTLIVIAIAWVYYRPLVAFGLFVVAITPYFGMRKKPAKSEI</sequence>
<comment type="caution">
    <text evidence="11">The sequence shown here is derived from an EMBL/GenBank/DDBJ whole genome shotgun (WGS) entry which is preliminary data.</text>
</comment>
<keyword evidence="5 10" id="KW-0812">Transmembrane</keyword>
<evidence type="ECO:0000256" key="10">
    <source>
        <dbReference type="SAM" id="Phobius"/>
    </source>
</evidence>
<keyword evidence="9" id="KW-0539">Nucleus</keyword>
<evidence type="ECO:0000256" key="4">
    <source>
        <dbReference type="ARBA" id="ARBA00006627"/>
    </source>
</evidence>
<evidence type="ECO:0000313" key="11">
    <source>
        <dbReference type="EMBL" id="KAF0730328.1"/>
    </source>
</evidence>
<feature type="transmembrane region" description="Helical" evidence="10">
    <location>
        <begin position="18"/>
        <end position="35"/>
    </location>
</feature>
<keyword evidence="6" id="KW-0256">Endoplasmic reticulum</keyword>
<keyword evidence="12" id="KW-1185">Reference proteome</keyword>
<dbReference type="InterPro" id="IPR012430">
    <property type="entry name" value="TMEM43_fam"/>
</dbReference>
<keyword evidence="8 10" id="KW-0472">Membrane</keyword>
<dbReference type="AlphaFoldDB" id="A0A6G0WS70"/>
<evidence type="ECO:0000256" key="8">
    <source>
        <dbReference type="ARBA" id="ARBA00023136"/>
    </source>
</evidence>
<keyword evidence="7 10" id="KW-1133">Transmembrane helix</keyword>
<proteinExistence type="inferred from homology"/>
<dbReference type="GO" id="GO:0005789">
    <property type="term" value="C:endoplasmic reticulum membrane"/>
    <property type="evidence" value="ECO:0007669"/>
    <property type="project" value="UniProtKB-SubCell"/>
</dbReference>
<dbReference type="Proteomes" id="UP000481153">
    <property type="component" value="Unassembled WGS sequence"/>
</dbReference>
<evidence type="ECO:0000313" key="12">
    <source>
        <dbReference type="Proteomes" id="UP000481153"/>
    </source>
</evidence>
<comment type="subcellular location">
    <subcellularLocation>
        <location evidence="1">Endomembrane system</location>
        <topology evidence="1">Multi-pass membrane protein</topology>
    </subcellularLocation>
    <subcellularLocation>
        <location evidence="3">Endoplasmic reticulum membrane</location>
    </subcellularLocation>
    <subcellularLocation>
        <location evidence="2">Nucleus envelope</location>
    </subcellularLocation>
</comment>
<dbReference type="GO" id="GO:0071763">
    <property type="term" value="P:nuclear membrane organization"/>
    <property type="evidence" value="ECO:0007669"/>
    <property type="project" value="TreeGrafter"/>
</dbReference>
<feature type="transmembrane region" description="Helical" evidence="10">
    <location>
        <begin position="308"/>
        <end position="326"/>
    </location>
</feature>
<dbReference type="GO" id="GO:0005637">
    <property type="term" value="C:nuclear inner membrane"/>
    <property type="evidence" value="ECO:0007669"/>
    <property type="project" value="TreeGrafter"/>
</dbReference>
<name>A0A6G0WS70_9STRA</name>
<evidence type="ECO:0000256" key="2">
    <source>
        <dbReference type="ARBA" id="ARBA00004259"/>
    </source>
</evidence>
<evidence type="ECO:0000256" key="1">
    <source>
        <dbReference type="ARBA" id="ARBA00004127"/>
    </source>
</evidence>
<evidence type="ECO:0000256" key="6">
    <source>
        <dbReference type="ARBA" id="ARBA00022824"/>
    </source>
</evidence>
<evidence type="ECO:0008006" key="13">
    <source>
        <dbReference type="Google" id="ProtNLM"/>
    </source>
</evidence>
<dbReference type="GO" id="GO:0006629">
    <property type="term" value="P:lipid metabolic process"/>
    <property type="evidence" value="ECO:0007669"/>
    <property type="project" value="TreeGrafter"/>
</dbReference>
<gene>
    <name evidence="11" type="ORF">Ae201684_012326</name>
</gene>
<reference evidence="11 12" key="1">
    <citation type="submission" date="2019-07" db="EMBL/GenBank/DDBJ databases">
        <title>Genomics analysis of Aphanomyces spp. identifies a new class of oomycete effector associated with host adaptation.</title>
        <authorList>
            <person name="Gaulin E."/>
        </authorList>
    </citation>
    <scope>NUCLEOTIDE SEQUENCE [LARGE SCALE GENOMIC DNA]</scope>
    <source>
        <strain evidence="11 12">ATCC 201684</strain>
    </source>
</reference>
<protein>
    <recommendedName>
        <fullName evidence="13">Transmembrane protein 43</fullName>
    </recommendedName>
</protein>
<evidence type="ECO:0000256" key="7">
    <source>
        <dbReference type="ARBA" id="ARBA00022989"/>
    </source>
</evidence>
<evidence type="ECO:0000256" key="3">
    <source>
        <dbReference type="ARBA" id="ARBA00004586"/>
    </source>
</evidence>
<evidence type="ECO:0000256" key="5">
    <source>
        <dbReference type="ARBA" id="ARBA00022692"/>
    </source>
</evidence>
<accession>A0A6G0WS70</accession>
<comment type="similarity">
    <text evidence="4">Belongs to the TMEM43 family.</text>
</comment>
<dbReference type="PANTHER" id="PTHR13416">
    <property type="match status" value="1"/>
</dbReference>
<dbReference type="Pfam" id="PF07787">
    <property type="entry name" value="TMEM43"/>
    <property type="match status" value="1"/>
</dbReference>
<dbReference type="PANTHER" id="PTHR13416:SF2">
    <property type="entry name" value="TRANSMEMBRANE PROTEIN 43"/>
    <property type="match status" value="1"/>
</dbReference>
<dbReference type="EMBL" id="VJMJ01000155">
    <property type="protein sequence ID" value="KAF0730328.1"/>
    <property type="molecule type" value="Genomic_DNA"/>
</dbReference>
<organism evidence="11 12">
    <name type="scientific">Aphanomyces euteiches</name>
    <dbReference type="NCBI Taxonomy" id="100861"/>
    <lineage>
        <taxon>Eukaryota</taxon>
        <taxon>Sar</taxon>
        <taxon>Stramenopiles</taxon>
        <taxon>Oomycota</taxon>
        <taxon>Saprolegniomycetes</taxon>
        <taxon>Saprolegniales</taxon>
        <taxon>Verrucalvaceae</taxon>
        <taxon>Aphanomyces</taxon>
    </lineage>
</organism>
<dbReference type="VEuPathDB" id="FungiDB:AeMF1_012543"/>